<dbReference type="Proteomes" id="UP000887563">
    <property type="component" value="Unplaced"/>
</dbReference>
<accession>A0A914L3Z2</accession>
<dbReference type="WBParaSite" id="Minc3s00247g08511">
    <property type="protein sequence ID" value="Minc3s00247g08511"/>
    <property type="gene ID" value="Minc3s00247g08511"/>
</dbReference>
<sequence length="61" mass="6817">MAFLNQIQTKLQEIKTKSMPQVSAVLEQANQATNKAKQNLLPVFNKCTQQLDSLTKILQAS</sequence>
<dbReference type="AlphaFoldDB" id="A0A914L3Z2"/>
<organism evidence="1 2">
    <name type="scientific">Meloidogyne incognita</name>
    <name type="common">Southern root-knot nematode worm</name>
    <name type="synonym">Oxyuris incognita</name>
    <dbReference type="NCBI Taxonomy" id="6306"/>
    <lineage>
        <taxon>Eukaryota</taxon>
        <taxon>Metazoa</taxon>
        <taxon>Ecdysozoa</taxon>
        <taxon>Nematoda</taxon>
        <taxon>Chromadorea</taxon>
        <taxon>Rhabditida</taxon>
        <taxon>Tylenchina</taxon>
        <taxon>Tylenchomorpha</taxon>
        <taxon>Tylenchoidea</taxon>
        <taxon>Meloidogynidae</taxon>
        <taxon>Meloidogyninae</taxon>
        <taxon>Meloidogyne</taxon>
        <taxon>Meloidogyne incognita group</taxon>
    </lineage>
</organism>
<proteinExistence type="predicted"/>
<evidence type="ECO:0000313" key="1">
    <source>
        <dbReference type="Proteomes" id="UP000887563"/>
    </source>
</evidence>
<protein>
    <submittedName>
        <fullName evidence="2">Uncharacterized protein</fullName>
    </submittedName>
</protein>
<keyword evidence="1" id="KW-1185">Reference proteome</keyword>
<reference evidence="2" key="1">
    <citation type="submission" date="2022-11" db="UniProtKB">
        <authorList>
            <consortium name="WormBaseParasite"/>
        </authorList>
    </citation>
    <scope>IDENTIFICATION</scope>
</reference>
<dbReference type="SUPFAM" id="SSF47162">
    <property type="entry name" value="Apolipoprotein"/>
    <property type="match status" value="1"/>
</dbReference>
<evidence type="ECO:0000313" key="2">
    <source>
        <dbReference type="WBParaSite" id="Minc3s00247g08511"/>
    </source>
</evidence>
<name>A0A914L3Z2_MELIC</name>